<gene>
    <name evidence="2" type="ORF">BDV96DRAFT_684074</name>
</gene>
<dbReference type="OrthoDB" id="3787952at2759"/>
<sequence>MINLCNTIGLLLTLSTLASTLPHLSPRVPKDPNANGNGTYAADYTGAIYGYGFVDVHNAKTRETIGCLDQYAKLVAPSSLHGTAVCAEYWIWNWQFEVMNDTTHGSRGVVSFENANRDMFFPQPDTQDVWWIYTIARVNWITDFWMLNGLITANDENNNRNNVSVFYAANIPKGAEQVNVTSSVQDVALNWVWKPNCKRNSDTKFCGQSV</sequence>
<keyword evidence="3" id="KW-1185">Reference proteome</keyword>
<reference evidence="2" key="1">
    <citation type="journal article" date="2020" name="Stud. Mycol.">
        <title>101 Dothideomycetes genomes: a test case for predicting lifestyles and emergence of pathogens.</title>
        <authorList>
            <person name="Haridas S."/>
            <person name="Albert R."/>
            <person name="Binder M."/>
            <person name="Bloem J."/>
            <person name="Labutti K."/>
            <person name="Salamov A."/>
            <person name="Andreopoulos B."/>
            <person name="Baker S."/>
            <person name="Barry K."/>
            <person name="Bills G."/>
            <person name="Bluhm B."/>
            <person name="Cannon C."/>
            <person name="Castanera R."/>
            <person name="Culley D."/>
            <person name="Daum C."/>
            <person name="Ezra D."/>
            <person name="Gonzalez J."/>
            <person name="Henrissat B."/>
            <person name="Kuo A."/>
            <person name="Liang C."/>
            <person name="Lipzen A."/>
            <person name="Lutzoni F."/>
            <person name="Magnuson J."/>
            <person name="Mondo S."/>
            <person name="Nolan M."/>
            <person name="Ohm R."/>
            <person name="Pangilinan J."/>
            <person name="Park H.-J."/>
            <person name="Ramirez L."/>
            <person name="Alfaro M."/>
            <person name="Sun H."/>
            <person name="Tritt A."/>
            <person name="Yoshinaga Y."/>
            <person name="Zwiers L.-H."/>
            <person name="Turgeon B."/>
            <person name="Goodwin S."/>
            <person name="Spatafora J."/>
            <person name="Crous P."/>
            <person name="Grigoriev I."/>
        </authorList>
    </citation>
    <scope>NUCLEOTIDE SEQUENCE</scope>
    <source>
        <strain evidence="2">CBS 627.86</strain>
    </source>
</reference>
<dbReference type="AlphaFoldDB" id="A0A6A5ZIX2"/>
<proteinExistence type="predicted"/>
<evidence type="ECO:0008006" key="4">
    <source>
        <dbReference type="Google" id="ProtNLM"/>
    </source>
</evidence>
<name>A0A6A5ZIX2_9PLEO</name>
<keyword evidence="1" id="KW-0732">Signal</keyword>
<organism evidence="2 3">
    <name type="scientific">Lophiotrema nucula</name>
    <dbReference type="NCBI Taxonomy" id="690887"/>
    <lineage>
        <taxon>Eukaryota</taxon>
        <taxon>Fungi</taxon>
        <taxon>Dikarya</taxon>
        <taxon>Ascomycota</taxon>
        <taxon>Pezizomycotina</taxon>
        <taxon>Dothideomycetes</taxon>
        <taxon>Pleosporomycetidae</taxon>
        <taxon>Pleosporales</taxon>
        <taxon>Lophiotremataceae</taxon>
        <taxon>Lophiotrema</taxon>
    </lineage>
</organism>
<evidence type="ECO:0000313" key="3">
    <source>
        <dbReference type="Proteomes" id="UP000799770"/>
    </source>
</evidence>
<protein>
    <recommendedName>
        <fullName evidence="4">Concanavalin A-like lectin/glucanase domain-containing protein</fullName>
    </recommendedName>
</protein>
<evidence type="ECO:0000256" key="1">
    <source>
        <dbReference type="SAM" id="SignalP"/>
    </source>
</evidence>
<feature type="chain" id="PRO_5025414372" description="Concanavalin A-like lectin/glucanase domain-containing protein" evidence="1">
    <location>
        <begin position="21"/>
        <end position="210"/>
    </location>
</feature>
<accession>A0A6A5ZIX2</accession>
<dbReference type="EMBL" id="ML977315">
    <property type="protein sequence ID" value="KAF2119492.1"/>
    <property type="molecule type" value="Genomic_DNA"/>
</dbReference>
<evidence type="ECO:0000313" key="2">
    <source>
        <dbReference type="EMBL" id="KAF2119492.1"/>
    </source>
</evidence>
<dbReference type="Proteomes" id="UP000799770">
    <property type="component" value="Unassembled WGS sequence"/>
</dbReference>
<feature type="signal peptide" evidence="1">
    <location>
        <begin position="1"/>
        <end position="20"/>
    </location>
</feature>